<gene>
    <name evidence="4" type="ORF">FXB38_04530</name>
</gene>
<evidence type="ECO:0000256" key="1">
    <source>
        <dbReference type="SAM" id="MobiDB-lite"/>
    </source>
</evidence>
<accession>A0A5S4WZE9</accession>
<feature type="domain" description="Toprim" evidence="2">
    <location>
        <begin position="238"/>
        <end position="335"/>
    </location>
</feature>
<dbReference type="EMBL" id="VSSR01000008">
    <property type="protein sequence ID" value="TYL87395.1"/>
    <property type="molecule type" value="Genomic_DNA"/>
</dbReference>
<comment type="caution">
    <text evidence="4">The sequence shown here is derived from an EMBL/GenBank/DDBJ whole genome shotgun (WGS) entry which is preliminary data.</text>
</comment>
<dbReference type="Pfam" id="PF23639">
    <property type="entry name" value="DUF7146"/>
    <property type="match status" value="1"/>
</dbReference>
<dbReference type="OrthoDB" id="34187at2"/>
<evidence type="ECO:0000313" key="5">
    <source>
        <dbReference type="Proteomes" id="UP000324853"/>
    </source>
</evidence>
<protein>
    <submittedName>
        <fullName evidence="4">Uncharacterized protein</fullName>
    </submittedName>
</protein>
<feature type="domain" description="DUF7146" evidence="3">
    <location>
        <begin position="130"/>
        <end position="227"/>
    </location>
</feature>
<organism evidence="4 5">
    <name type="scientific">Bradyrhizobium cytisi</name>
    <dbReference type="NCBI Taxonomy" id="515489"/>
    <lineage>
        <taxon>Bacteria</taxon>
        <taxon>Pseudomonadati</taxon>
        <taxon>Pseudomonadota</taxon>
        <taxon>Alphaproteobacteria</taxon>
        <taxon>Hyphomicrobiales</taxon>
        <taxon>Nitrobacteraceae</taxon>
        <taxon>Bradyrhizobium</taxon>
    </lineage>
</organism>
<sequence length="340" mass="37275">MIAWADESEASALRDRDGPRECARPDTDDSQRGVRPAMNADQLAQALGAVRSGRQWKCRCVAHEDSSPSMIIFDGHTDVQVRCMAGCDPEDIIDVLRSRGLWTCESLSGPARAEKSVSRETLSNQREHKMRMLARCIFDDAMALEGTAAARYFEGRDLWSVAREIEDIRFHPRCPCGSEGAEQAAVIVAMRSVHSHAVTAIQRIYLDRAGRKIGKGMMLGTCSGAAMKLQQLDHHHTLHIGEGLETMLACIAMDRSPCWALGSTSLIQTFPVIGGVDQLVIWADHDPLKKIGGQMVRAGHKAAGICSERWLGAGKLVLVKTPSTEGWDEADVWSARCGRI</sequence>
<keyword evidence="5" id="KW-1185">Reference proteome</keyword>
<dbReference type="InterPro" id="IPR055570">
    <property type="entry name" value="DUF7146"/>
</dbReference>
<dbReference type="InterPro" id="IPR006171">
    <property type="entry name" value="TOPRIM_dom"/>
</dbReference>
<feature type="region of interest" description="Disordered" evidence="1">
    <location>
        <begin position="1"/>
        <end position="36"/>
    </location>
</feature>
<dbReference type="Pfam" id="PF13362">
    <property type="entry name" value="Toprim_3"/>
    <property type="match status" value="1"/>
</dbReference>
<proteinExistence type="predicted"/>
<feature type="compositionally biased region" description="Basic and acidic residues" evidence="1">
    <location>
        <begin position="12"/>
        <end position="32"/>
    </location>
</feature>
<evidence type="ECO:0000259" key="3">
    <source>
        <dbReference type="Pfam" id="PF23639"/>
    </source>
</evidence>
<name>A0A5S4WZE9_9BRAD</name>
<evidence type="ECO:0000313" key="4">
    <source>
        <dbReference type="EMBL" id="TYL87395.1"/>
    </source>
</evidence>
<dbReference type="Proteomes" id="UP000324853">
    <property type="component" value="Unassembled WGS sequence"/>
</dbReference>
<dbReference type="AlphaFoldDB" id="A0A5S4WZE9"/>
<evidence type="ECO:0000259" key="2">
    <source>
        <dbReference type="Pfam" id="PF13362"/>
    </source>
</evidence>
<reference evidence="4 5" key="1">
    <citation type="submission" date="2019-08" db="EMBL/GenBank/DDBJ databases">
        <title>Bradyrhizobium hipponensis sp. nov., a rhizobium isolated from a Lupinus angustifolius root nodule in Tunisia.</title>
        <authorList>
            <person name="Off K."/>
            <person name="Rejili M."/>
            <person name="Mars M."/>
            <person name="Brachmann A."/>
            <person name="Marin M."/>
        </authorList>
    </citation>
    <scope>NUCLEOTIDE SEQUENCE [LARGE SCALE GENOMIC DNA]</scope>
    <source>
        <strain evidence="4 5">CTAW11</strain>
    </source>
</reference>